<feature type="region of interest" description="Disordered" evidence="1">
    <location>
        <begin position="149"/>
        <end position="186"/>
    </location>
</feature>
<dbReference type="InterPro" id="IPR056142">
    <property type="entry name" value="DUF7725"/>
</dbReference>
<evidence type="ECO:0000259" key="2">
    <source>
        <dbReference type="Pfam" id="PF24851"/>
    </source>
</evidence>
<feature type="domain" description="DUF7725" evidence="2">
    <location>
        <begin position="1"/>
        <end position="38"/>
    </location>
</feature>
<comment type="caution">
    <text evidence="3">The sequence shown here is derived from an EMBL/GenBank/DDBJ whole genome shotgun (WGS) entry which is preliminary data.</text>
</comment>
<evidence type="ECO:0000313" key="3">
    <source>
        <dbReference type="EMBL" id="KAK9291300.1"/>
    </source>
</evidence>
<gene>
    <name evidence="3" type="ORF">L1049_019245</name>
</gene>
<dbReference type="Pfam" id="PF24851">
    <property type="entry name" value="DUF7725"/>
    <property type="match status" value="1"/>
</dbReference>
<organism evidence="3 4">
    <name type="scientific">Liquidambar formosana</name>
    <name type="common">Formosan gum</name>
    <dbReference type="NCBI Taxonomy" id="63359"/>
    <lineage>
        <taxon>Eukaryota</taxon>
        <taxon>Viridiplantae</taxon>
        <taxon>Streptophyta</taxon>
        <taxon>Embryophyta</taxon>
        <taxon>Tracheophyta</taxon>
        <taxon>Spermatophyta</taxon>
        <taxon>Magnoliopsida</taxon>
        <taxon>eudicotyledons</taxon>
        <taxon>Gunneridae</taxon>
        <taxon>Pentapetalae</taxon>
        <taxon>Saxifragales</taxon>
        <taxon>Altingiaceae</taxon>
        <taxon>Liquidambar</taxon>
    </lineage>
</organism>
<feature type="compositionally biased region" description="Gly residues" evidence="1">
    <location>
        <begin position="176"/>
        <end position="186"/>
    </location>
</feature>
<protein>
    <recommendedName>
        <fullName evidence="2">DUF7725 domain-containing protein</fullName>
    </recommendedName>
</protein>
<dbReference type="EMBL" id="JBBPBK010000001">
    <property type="protein sequence ID" value="KAK9291300.1"/>
    <property type="molecule type" value="Genomic_DNA"/>
</dbReference>
<evidence type="ECO:0000256" key="1">
    <source>
        <dbReference type="SAM" id="MobiDB-lite"/>
    </source>
</evidence>
<proteinExistence type="predicted"/>
<accession>A0AAP0S5G7</accession>
<evidence type="ECO:0000313" key="4">
    <source>
        <dbReference type="Proteomes" id="UP001415857"/>
    </source>
</evidence>
<name>A0AAP0S5G7_LIQFO</name>
<dbReference type="PANTHER" id="PTHR35766">
    <property type="entry name" value="OS08G0543600 PROTEIN"/>
    <property type="match status" value="1"/>
</dbReference>
<keyword evidence="4" id="KW-1185">Reference proteome</keyword>
<dbReference type="Proteomes" id="UP001415857">
    <property type="component" value="Unassembled WGS sequence"/>
</dbReference>
<dbReference type="PANTHER" id="PTHR35766:SF1">
    <property type="entry name" value="OS08G0543600 PROTEIN"/>
    <property type="match status" value="1"/>
</dbReference>
<reference evidence="3 4" key="1">
    <citation type="journal article" date="2024" name="Plant J.">
        <title>Genome sequences and population genomics reveal climatic adaptation and genomic divergence between two closely related sweetgum species.</title>
        <authorList>
            <person name="Xu W.Q."/>
            <person name="Ren C.Q."/>
            <person name="Zhang X.Y."/>
            <person name="Comes H.P."/>
            <person name="Liu X.H."/>
            <person name="Li Y.G."/>
            <person name="Kettle C.J."/>
            <person name="Jalonen R."/>
            <person name="Gaisberger H."/>
            <person name="Ma Y.Z."/>
            <person name="Qiu Y.X."/>
        </authorList>
    </citation>
    <scope>NUCLEOTIDE SEQUENCE [LARGE SCALE GENOMIC DNA]</scope>
    <source>
        <strain evidence="3">Hangzhou</strain>
    </source>
</reference>
<dbReference type="AlphaFoldDB" id="A0AAP0S5G7"/>
<sequence length="186" mass="19774">MLAPLYWHDYKKKYGKLDDFVAGHPELFVIEGDYIQLREGAQEMIAATAAVAKVAAAAAASSPYSSLLPSVAVTPMAQTYRPKKVPSIDSKHVKTEKTVFKEYSITPNAADNPSQFVAMQKPHSNGVCFNVAGGLSNVKILSKVKDSLELNGPESRPGQSPVFMTVGNGANSDRSGLGGTQSKGST</sequence>